<evidence type="ECO:0000256" key="18">
    <source>
        <dbReference type="ARBA" id="ARBA00023228"/>
    </source>
</evidence>
<sequence>MPLDRDKCTCMLDRCFCLRDRAAMPMMAARHACVSFLVLVAVIMAHQTTAKPSPSDYATEAQSIINSLLPGGSCADQAWHKLAALTDTVGNRVCGSPSLERASSYMLSVWQAEGFDNVHGENVTVPHWQRGDEECTMLSPRLGYRMQILGLGTSIGTPEGRPIEAHVLVVRNFDELAAFGKAGQVQGKIVLLNYACDWSSNPVGCYGACAKYRGEGASRAARWGAVAYLVRSLASASIGSPHTGMQRYASSKAEDQIPAAAVTVEDAEALARMQARGQDVVLRLSMGAQNLPARQARNVVAEWRGRELPDEVVLLSGHLDSWDVGVGAMDDGGGLVISWQALSTLRALHWRARRTIRVVGWVGEEFGGIGGRQYFDDHREEKVVLVIESDMGAFRPRGLSFSGGVDAASVMADVGSLLGGINATLVARDGKGYETDTQPWKAVGVPGASLISENERYFAYHHSHGDQMNVLQPGDMDLAAAVFAVTAFVVADLDEALPKGDERGEGEKGKMKEEKERQRMRKGNAGSGLAVS</sequence>
<comment type="caution">
    <text evidence="24">The sequence shown here is derived from an EMBL/GenBank/DDBJ whole genome shotgun (WGS) entry which is preliminary data.</text>
</comment>
<feature type="domain" description="Peptidase M28" evidence="23">
    <location>
        <begin position="298"/>
        <end position="484"/>
    </location>
</feature>
<dbReference type="AlphaFoldDB" id="W7T4W1"/>
<dbReference type="InterPro" id="IPR007484">
    <property type="entry name" value="Peptidase_M28"/>
</dbReference>
<keyword evidence="10 22" id="KW-0732">Signal</keyword>
<protein>
    <recommendedName>
        <fullName evidence="5">Carboxypeptidase Q</fullName>
    </recommendedName>
    <alternativeName>
        <fullName evidence="20">Plasma glutamate carboxypeptidase</fullName>
    </alternativeName>
</protein>
<dbReference type="GO" id="GO:0004180">
    <property type="term" value="F:carboxypeptidase activity"/>
    <property type="evidence" value="ECO:0007669"/>
    <property type="project" value="UniProtKB-KW"/>
</dbReference>
<dbReference type="Pfam" id="PF04389">
    <property type="entry name" value="Peptidase_M28"/>
    <property type="match status" value="1"/>
</dbReference>
<dbReference type="Gene3D" id="3.40.630.10">
    <property type="entry name" value="Zn peptidases"/>
    <property type="match status" value="1"/>
</dbReference>
<evidence type="ECO:0000256" key="19">
    <source>
        <dbReference type="ARBA" id="ARBA00025833"/>
    </source>
</evidence>
<evidence type="ECO:0000256" key="6">
    <source>
        <dbReference type="ARBA" id="ARBA00022525"/>
    </source>
</evidence>
<keyword evidence="17" id="KW-0325">Glycoprotein</keyword>
<dbReference type="GO" id="GO:0005783">
    <property type="term" value="C:endoplasmic reticulum"/>
    <property type="evidence" value="ECO:0007669"/>
    <property type="project" value="UniProtKB-SubCell"/>
</dbReference>
<dbReference type="GO" id="GO:0046872">
    <property type="term" value="F:metal ion binding"/>
    <property type="evidence" value="ECO:0007669"/>
    <property type="project" value="UniProtKB-KW"/>
</dbReference>
<feature type="compositionally biased region" description="Basic and acidic residues" evidence="21">
    <location>
        <begin position="496"/>
        <end position="517"/>
    </location>
</feature>
<keyword evidence="14" id="KW-0333">Golgi apparatus</keyword>
<dbReference type="OrthoDB" id="10013407at2759"/>
<evidence type="ECO:0000256" key="12">
    <source>
        <dbReference type="ARBA" id="ARBA00022824"/>
    </source>
</evidence>
<dbReference type="GO" id="GO:0005794">
    <property type="term" value="C:Golgi apparatus"/>
    <property type="evidence" value="ECO:0007669"/>
    <property type="project" value="UniProtKB-SubCell"/>
</dbReference>
<dbReference type="PANTHER" id="PTHR12053">
    <property type="entry name" value="PROTEASE FAMILY M28 PLASMA GLUTAMATE CARBOXYPEPTIDASE-RELATED"/>
    <property type="match status" value="1"/>
</dbReference>
<proteinExistence type="predicted"/>
<keyword evidence="18" id="KW-0458">Lysosome</keyword>
<keyword evidence="15" id="KW-0482">Metalloprotease</keyword>
<evidence type="ECO:0000256" key="17">
    <source>
        <dbReference type="ARBA" id="ARBA00023180"/>
    </source>
</evidence>
<dbReference type="EMBL" id="AZIL01002442">
    <property type="protein sequence ID" value="EWM21582.1"/>
    <property type="molecule type" value="Genomic_DNA"/>
</dbReference>
<gene>
    <name evidence="24" type="ORF">Naga_100012g15</name>
</gene>
<evidence type="ECO:0000256" key="11">
    <source>
        <dbReference type="ARBA" id="ARBA00022801"/>
    </source>
</evidence>
<evidence type="ECO:0000256" key="5">
    <source>
        <dbReference type="ARBA" id="ARBA00014116"/>
    </source>
</evidence>
<evidence type="ECO:0000256" key="10">
    <source>
        <dbReference type="ARBA" id="ARBA00022729"/>
    </source>
</evidence>
<name>W7T4W1_9STRA</name>
<evidence type="ECO:0000313" key="24">
    <source>
        <dbReference type="EMBL" id="EWM21582.1"/>
    </source>
</evidence>
<evidence type="ECO:0000256" key="4">
    <source>
        <dbReference type="ARBA" id="ARBA00004613"/>
    </source>
</evidence>
<evidence type="ECO:0000256" key="21">
    <source>
        <dbReference type="SAM" id="MobiDB-lite"/>
    </source>
</evidence>
<dbReference type="GO" id="GO:0070573">
    <property type="term" value="F:metallodipeptidase activity"/>
    <property type="evidence" value="ECO:0007669"/>
    <property type="project" value="InterPro"/>
</dbReference>
<evidence type="ECO:0000256" key="8">
    <source>
        <dbReference type="ARBA" id="ARBA00022670"/>
    </source>
</evidence>
<evidence type="ECO:0000313" key="25">
    <source>
        <dbReference type="Proteomes" id="UP000019335"/>
    </source>
</evidence>
<dbReference type="SUPFAM" id="SSF53187">
    <property type="entry name" value="Zn-dependent exopeptidases"/>
    <property type="match status" value="1"/>
</dbReference>
<dbReference type="GO" id="GO:0006508">
    <property type="term" value="P:proteolysis"/>
    <property type="evidence" value="ECO:0007669"/>
    <property type="project" value="UniProtKB-KW"/>
</dbReference>
<evidence type="ECO:0000256" key="22">
    <source>
        <dbReference type="SAM" id="SignalP"/>
    </source>
</evidence>
<comment type="subunit">
    <text evidence="19">Homodimer. The monomeric form is inactive while the homodimer is active.</text>
</comment>
<feature type="signal peptide" evidence="22">
    <location>
        <begin position="1"/>
        <end position="50"/>
    </location>
</feature>
<keyword evidence="25" id="KW-1185">Reference proteome</keyword>
<keyword evidence="9" id="KW-0479">Metal-binding</keyword>
<feature type="region of interest" description="Disordered" evidence="21">
    <location>
        <begin position="496"/>
        <end position="532"/>
    </location>
</feature>
<dbReference type="Gene3D" id="3.50.30.30">
    <property type="match status" value="1"/>
</dbReference>
<dbReference type="Proteomes" id="UP000019335">
    <property type="component" value="Unassembled WGS sequence"/>
</dbReference>
<comment type="subcellular location">
    <subcellularLocation>
        <location evidence="1">Endoplasmic reticulum</location>
    </subcellularLocation>
    <subcellularLocation>
        <location evidence="3">Golgi apparatus</location>
    </subcellularLocation>
    <subcellularLocation>
        <location evidence="2">Lysosome</location>
    </subcellularLocation>
    <subcellularLocation>
        <location evidence="4">Secreted</location>
    </subcellularLocation>
</comment>
<evidence type="ECO:0000256" key="2">
    <source>
        <dbReference type="ARBA" id="ARBA00004371"/>
    </source>
</evidence>
<keyword evidence="8" id="KW-0645">Protease</keyword>
<evidence type="ECO:0000256" key="3">
    <source>
        <dbReference type="ARBA" id="ARBA00004555"/>
    </source>
</evidence>
<accession>W7T4W1</accession>
<dbReference type="GO" id="GO:0005615">
    <property type="term" value="C:extracellular space"/>
    <property type="evidence" value="ECO:0007669"/>
    <property type="project" value="TreeGrafter"/>
</dbReference>
<keyword evidence="6" id="KW-0964">Secreted</keyword>
<reference evidence="24 25" key="1">
    <citation type="journal article" date="2014" name="Mol. Plant">
        <title>Chromosome Scale Genome Assembly and Transcriptome Profiling of Nannochloropsis gaditana in Nitrogen Depletion.</title>
        <authorList>
            <person name="Corteggiani Carpinelli E."/>
            <person name="Telatin A."/>
            <person name="Vitulo N."/>
            <person name="Forcato C."/>
            <person name="D'Angelo M."/>
            <person name="Schiavon R."/>
            <person name="Vezzi A."/>
            <person name="Giacometti G.M."/>
            <person name="Morosinotto T."/>
            <person name="Valle G."/>
        </authorList>
    </citation>
    <scope>NUCLEOTIDE SEQUENCE [LARGE SCALE GENOMIC DNA]</scope>
    <source>
        <strain evidence="24 25">B-31</strain>
    </source>
</reference>
<keyword evidence="7 24" id="KW-0121">Carboxypeptidase</keyword>
<evidence type="ECO:0000256" key="9">
    <source>
        <dbReference type="ARBA" id="ARBA00022723"/>
    </source>
</evidence>
<organism evidence="24 25">
    <name type="scientific">Nannochloropsis gaditana</name>
    <dbReference type="NCBI Taxonomy" id="72520"/>
    <lineage>
        <taxon>Eukaryota</taxon>
        <taxon>Sar</taxon>
        <taxon>Stramenopiles</taxon>
        <taxon>Ochrophyta</taxon>
        <taxon>Eustigmatophyceae</taxon>
        <taxon>Eustigmatales</taxon>
        <taxon>Monodopsidaceae</taxon>
        <taxon>Nannochloropsis</taxon>
    </lineage>
</organism>
<feature type="chain" id="PRO_5004903798" description="Carboxypeptidase Q" evidence="22">
    <location>
        <begin position="51"/>
        <end position="532"/>
    </location>
</feature>
<dbReference type="GO" id="GO:0005764">
    <property type="term" value="C:lysosome"/>
    <property type="evidence" value="ECO:0007669"/>
    <property type="project" value="UniProtKB-SubCell"/>
</dbReference>
<keyword evidence="16" id="KW-0865">Zymogen</keyword>
<dbReference type="PANTHER" id="PTHR12053:SF3">
    <property type="entry name" value="CARBOXYPEPTIDASE Q"/>
    <property type="match status" value="1"/>
</dbReference>
<evidence type="ECO:0000256" key="16">
    <source>
        <dbReference type="ARBA" id="ARBA00023145"/>
    </source>
</evidence>
<keyword evidence="11" id="KW-0378">Hydrolase</keyword>
<evidence type="ECO:0000256" key="1">
    <source>
        <dbReference type="ARBA" id="ARBA00004240"/>
    </source>
</evidence>
<keyword evidence="13" id="KW-0862">Zinc</keyword>
<evidence type="ECO:0000259" key="23">
    <source>
        <dbReference type="Pfam" id="PF04389"/>
    </source>
</evidence>
<evidence type="ECO:0000256" key="15">
    <source>
        <dbReference type="ARBA" id="ARBA00023049"/>
    </source>
</evidence>
<evidence type="ECO:0000256" key="7">
    <source>
        <dbReference type="ARBA" id="ARBA00022645"/>
    </source>
</evidence>
<dbReference type="InterPro" id="IPR039866">
    <property type="entry name" value="CPQ"/>
</dbReference>
<dbReference type="GO" id="GO:0043171">
    <property type="term" value="P:peptide catabolic process"/>
    <property type="evidence" value="ECO:0007669"/>
    <property type="project" value="TreeGrafter"/>
</dbReference>
<evidence type="ECO:0000256" key="14">
    <source>
        <dbReference type="ARBA" id="ARBA00023034"/>
    </source>
</evidence>
<evidence type="ECO:0000256" key="13">
    <source>
        <dbReference type="ARBA" id="ARBA00022833"/>
    </source>
</evidence>
<keyword evidence="12" id="KW-0256">Endoplasmic reticulum</keyword>
<evidence type="ECO:0000256" key="20">
    <source>
        <dbReference type="ARBA" id="ARBA00033328"/>
    </source>
</evidence>